<dbReference type="InterPro" id="IPR011050">
    <property type="entry name" value="Pectin_lyase_fold/virulence"/>
</dbReference>
<dbReference type="SUPFAM" id="SSF51126">
    <property type="entry name" value="Pectin lyase-like"/>
    <property type="match status" value="1"/>
</dbReference>
<dbReference type="HOGENOM" id="CLU_245713_0_0_12"/>
<dbReference type="KEGG" id="ssm:Spirs_2434"/>
<feature type="chain" id="PRO_5003150537" description="GH29D-like beta-sandwich domain-containing protein" evidence="1">
    <location>
        <begin position="25"/>
        <end position="1565"/>
    </location>
</feature>
<organism evidence="3 4">
    <name type="scientific">Sediminispirochaeta smaragdinae (strain DSM 11293 / JCM 15392 / SEBR 4228)</name>
    <name type="common">Spirochaeta smaragdinae</name>
    <dbReference type="NCBI Taxonomy" id="573413"/>
    <lineage>
        <taxon>Bacteria</taxon>
        <taxon>Pseudomonadati</taxon>
        <taxon>Spirochaetota</taxon>
        <taxon>Spirochaetia</taxon>
        <taxon>Spirochaetales</taxon>
        <taxon>Spirochaetaceae</taxon>
        <taxon>Sediminispirochaeta</taxon>
    </lineage>
</organism>
<dbReference type="EMBL" id="CP002116">
    <property type="protein sequence ID" value="ADK81548.1"/>
    <property type="molecule type" value="Genomic_DNA"/>
</dbReference>
<dbReference type="Proteomes" id="UP000002318">
    <property type="component" value="Chromosome"/>
</dbReference>
<keyword evidence="4" id="KW-1185">Reference proteome</keyword>
<reference evidence="3 4" key="1">
    <citation type="journal article" date="2010" name="Stand. Genomic Sci.">
        <title>Complete genome sequence of Spirochaeta smaragdinae type strain (SEBR 4228).</title>
        <authorList>
            <person name="Mavromatis K."/>
            <person name="Yasawong M."/>
            <person name="Chertkov O."/>
            <person name="Lapidus A."/>
            <person name="Lucas S."/>
            <person name="Nolan M."/>
            <person name="Del Rio T.G."/>
            <person name="Tice H."/>
            <person name="Cheng J.F."/>
            <person name="Pitluck S."/>
            <person name="Liolios K."/>
            <person name="Ivanova N."/>
            <person name="Tapia R."/>
            <person name="Han C."/>
            <person name="Bruce D."/>
            <person name="Goodwin L."/>
            <person name="Pati A."/>
            <person name="Chen A."/>
            <person name="Palaniappan K."/>
            <person name="Land M."/>
            <person name="Hauser L."/>
            <person name="Chang Y.J."/>
            <person name="Jeffries C.D."/>
            <person name="Detter J.C."/>
            <person name="Rohde M."/>
            <person name="Brambilla E."/>
            <person name="Spring S."/>
            <person name="Goker M."/>
            <person name="Sikorski J."/>
            <person name="Woyke T."/>
            <person name="Bristow J."/>
            <person name="Eisen J.A."/>
            <person name="Markowitz V."/>
            <person name="Hugenholtz P."/>
            <person name="Klenk H.P."/>
            <person name="Kyrpides N.C."/>
        </authorList>
    </citation>
    <scope>NUCLEOTIDE SEQUENCE [LARGE SCALE GENOMIC DNA]</scope>
    <source>
        <strain evidence="4">DSM 11293 / JCM 15392 / SEBR 4228</strain>
    </source>
</reference>
<proteinExistence type="predicted"/>
<protein>
    <recommendedName>
        <fullName evidence="2">GH29D-like beta-sandwich domain-containing protein</fullName>
    </recommendedName>
</protein>
<dbReference type="RefSeq" id="WP_013255011.1">
    <property type="nucleotide sequence ID" value="NC_014364.1"/>
</dbReference>
<keyword evidence="1" id="KW-0732">Signal</keyword>
<dbReference type="Gene3D" id="2.160.20.10">
    <property type="entry name" value="Single-stranded right-handed beta-helix, Pectin lyase-like"/>
    <property type="match status" value="1"/>
</dbReference>
<dbReference type="eggNOG" id="COG3210">
    <property type="taxonomic scope" value="Bacteria"/>
</dbReference>
<evidence type="ECO:0000256" key="1">
    <source>
        <dbReference type="SAM" id="SignalP"/>
    </source>
</evidence>
<gene>
    <name evidence="3" type="ordered locus">Spirs_2434</name>
</gene>
<feature type="domain" description="GH29D-like beta-sandwich" evidence="2">
    <location>
        <begin position="374"/>
        <end position="414"/>
    </location>
</feature>
<evidence type="ECO:0000313" key="4">
    <source>
        <dbReference type="Proteomes" id="UP000002318"/>
    </source>
</evidence>
<evidence type="ECO:0000259" key="2">
    <source>
        <dbReference type="Pfam" id="PF13290"/>
    </source>
</evidence>
<dbReference type="STRING" id="573413.Spirs_2434"/>
<dbReference type="InterPro" id="IPR012334">
    <property type="entry name" value="Pectin_lyas_fold"/>
</dbReference>
<feature type="signal peptide" evidence="1">
    <location>
        <begin position="1"/>
        <end position="24"/>
    </location>
</feature>
<accession>E1R3B7</accession>
<dbReference type="Pfam" id="PF13290">
    <property type="entry name" value="CHB_HEX_C_1"/>
    <property type="match status" value="1"/>
</dbReference>
<evidence type="ECO:0000313" key="3">
    <source>
        <dbReference type="EMBL" id="ADK81548.1"/>
    </source>
</evidence>
<dbReference type="InterPro" id="IPR059177">
    <property type="entry name" value="GH29D-like_dom"/>
</dbReference>
<name>E1R3B7_SEDSS</name>
<sequence length="1565" mass="170665">MFRFSPRTMFVLVLFWGLSAFATANPYIPSPEPGAYNRDIFFSLAGGEGQVAYRIDIGTHHGNAGEWESFSNPVRLTALQGEERQYTIELKDGTQYRYLIDKKIPLSPIIAIEENTFFSLSGHDPEDSLFFRVVSTDHTEHVPFQRWSGKKEKIPFSDETLVAVEAYAVDQAGNTGILAASYVQKPRKGAESLSIINPVPGVFRNAQLFYVDTDGFEWVRYTIDDEDPVLRGAPYTKPLLIRSRGLVKLKVAALPLGSTTPLRSEVTFAQYPTGSFQLPPSGLYSKALSIELPEQIEVYALSNAGEINQQNGGAISLKGTPGARSVYPLRFTIDGEELEDPLPGYESEYRYLYIMDYRRPGAPGIELDKGLPFSGNLTVTLTSSQDESIYYTLNGATPDRFALPYRGSFTIDSNDWAQQGSIELRAVAYGKNGIPSEERRLLLPFDALPPDKPIVSVSEESEGSYAFDISVSDQEAVTILYEIAFDGAAPYPGVDSPRGESHMVLSLPKGSHEQASLRFAAMDAAGNISFAAEPVELSYDSIPPGRVELELRDSTVVCTSSGDDETIEYQLTDGQSQDEKPVWLRYEGAVQLPIKEGQLNRFSFKARSVDAAGNIGPVADISPIFVDSRKVFSYDLKGIPEGQTSSDRCIITIETDEAVSCRYRLLLLGELGEEAVVQEAAYQAPLIVDGEDGADILYRLEVTPFSSITQVDGSTTNYYFRIDRRPPPLPSPEVLPEILYVRGPTQIKLTGIENDSQVWYMLDGFESKTPVDYETMIHRGSVALSDGTIMLDFPGDGAYRLEGMSIDAYGNYTIGSLLDHIVCDSLPPEVPKISYTEVRDGWAITADIGDGELLVPSNDSTDGSFFLPYQSSVSTFPEPLRLASVDEAGNRSDEIMLQVLGKTLFIDGRPVASEDAHGDARNVPQFVGTEEVVLPKVESLVRGIPHRFWSGEAVTIRPDFDGIIRYELGVGGEAPLVSSRSDRLTEPITLQAEAGQSFLVSLRVALFLDLGGKEQLVHSEQYQFGIDRNPPVPPIISGVGEDEYYRDDRKVEIRSAGEEVAELRYRLMRVGDGEEGEFQSYDDPITVASDQGVCSDFVLEAYAVDEAGNMSTKERVAFSIDKAVLYVSQGGDDGGDGSRAAPYRSLIKAVRDAASNGMTTILLSAGRFPIDSTIRLDRGTLTIQGEALTVISTNTPFDSASMFAVNGGNLTLRNLSIDTLAAQGAILKQMGGLVRMEKVKLYQASGPADATLLVKNASLFFDHSELHFGPLSDASLISVEHGELALVASRLTGSAQSVDATLIKSTNSRVTIDDSSIRPGESTRLTSVGAEKSDLTIIDSELYTGDRDDRASACRLYGGSLYLLNSSLISGRNGRLPILIDADSCDLVLERSLLQSRGREGSVQLRQKNGTLKASHTVFTCGEATGGFFYGIQSSESQVHLEDFIFYAPTAGDTIALDTRGRNDISIDTSSFTLPSETSGGPVAMVVRTSPDGSGSISVANSLFFGPIHFPNLPSDGKNRFFDQIPSRTAGNEDLSRFLGVESHPAQSNKVLYEQLMKVDPVGFR</sequence>